<feature type="domain" description="SnoaL-like" evidence="1">
    <location>
        <begin position="7"/>
        <end position="131"/>
    </location>
</feature>
<keyword evidence="3" id="KW-1185">Reference proteome</keyword>
<gene>
    <name evidence="2" type="ORF">GF068_34615</name>
</gene>
<evidence type="ECO:0000259" key="1">
    <source>
        <dbReference type="Pfam" id="PF13577"/>
    </source>
</evidence>
<sequence length="153" mass="17241">MSKKAQIRHKLEIQELVARFADLVNRKAMNEMHHLFTPDAVLDIPGFSQHIVGRDNIITFLTDILSLWSGIVQAVHSGTVELVSDTHPQRATGRWYLSEFGVKEGVDTYAGGVYSDDYVRTASGYRFTRRRFDLLYLRAGASVTAQPFPSDLP</sequence>
<dbReference type="AlphaFoldDB" id="A0A6N7PXW3"/>
<dbReference type="Proteomes" id="UP000440224">
    <property type="component" value="Unassembled WGS sequence"/>
</dbReference>
<dbReference type="OrthoDB" id="7510033at2"/>
<dbReference type="InterPro" id="IPR032710">
    <property type="entry name" value="NTF2-like_dom_sf"/>
</dbReference>
<dbReference type="SUPFAM" id="SSF54427">
    <property type="entry name" value="NTF2-like"/>
    <property type="match status" value="1"/>
</dbReference>
<protein>
    <recommendedName>
        <fullName evidence="1">SnoaL-like domain-containing protein</fullName>
    </recommendedName>
</protein>
<reference evidence="2 3" key="1">
    <citation type="submission" date="2019-10" db="EMBL/GenBank/DDBJ databases">
        <title>A soil myxobacterium in the family Polyangiaceae.</title>
        <authorList>
            <person name="Li Y."/>
            <person name="Wang J."/>
        </authorList>
    </citation>
    <scope>NUCLEOTIDE SEQUENCE [LARGE SCALE GENOMIC DNA]</scope>
    <source>
        <strain evidence="2 3">DSM 14734</strain>
    </source>
</reference>
<dbReference type="CDD" id="cd00531">
    <property type="entry name" value="NTF2_like"/>
    <property type="match status" value="1"/>
</dbReference>
<evidence type="ECO:0000313" key="3">
    <source>
        <dbReference type="Proteomes" id="UP000440224"/>
    </source>
</evidence>
<dbReference type="Gene3D" id="3.10.450.50">
    <property type="match status" value="1"/>
</dbReference>
<dbReference type="Pfam" id="PF13577">
    <property type="entry name" value="SnoaL_4"/>
    <property type="match status" value="1"/>
</dbReference>
<organism evidence="2 3">
    <name type="scientific">Polyangium spumosum</name>
    <dbReference type="NCBI Taxonomy" id="889282"/>
    <lineage>
        <taxon>Bacteria</taxon>
        <taxon>Pseudomonadati</taxon>
        <taxon>Myxococcota</taxon>
        <taxon>Polyangia</taxon>
        <taxon>Polyangiales</taxon>
        <taxon>Polyangiaceae</taxon>
        <taxon>Polyangium</taxon>
    </lineage>
</organism>
<dbReference type="InterPro" id="IPR037401">
    <property type="entry name" value="SnoaL-like"/>
</dbReference>
<evidence type="ECO:0000313" key="2">
    <source>
        <dbReference type="EMBL" id="MRG97022.1"/>
    </source>
</evidence>
<dbReference type="EMBL" id="WJIE01000014">
    <property type="protein sequence ID" value="MRG97022.1"/>
    <property type="molecule type" value="Genomic_DNA"/>
</dbReference>
<name>A0A6N7PXW3_9BACT</name>
<accession>A0A6N7PXW3</accession>
<proteinExistence type="predicted"/>
<dbReference type="RefSeq" id="WP_153823804.1">
    <property type="nucleotide sequence ID" value="NZ_WJIE01000014.1"/>
</dbReference>
<comment type="caution">
    <text evidence="2">The sequence shown here is derived from an EMBL/GenBank/DDBJ whole genome shotgun (WGS) entry which is preliminary data.</text>
</comment>